<feature type="region of interest" description="Disordered" evidence="2">
    <location>
        <begin position="226"/>
        <end position="303"/>
    </location>
</feature>
<evidence type="ECO:0000313" key="5">
    <source>
        <dbReference type="EMBL" id="MBZ6078833.1"/>
    </source>
</evidence>
<evidence type="ECO:0000259" key="3">
    <source>
        <dbReference type="Pfam" id="PF03428"/>
    </source>
</evidence>
<dbReference type="Pfam" id="PF03428">
    <property type="entry name" value="RP-C"/>
    <property type="match status" value="1"/>
</dbReference>
<dbReference type="Pfam" id="PF11800">
    <property type="entry name" value="RP-C_C"/>
    <property type="match status" value="1"/>
</dbReference>
<dbReference type="NCBIfam" id="NF040974">
    <property type="entry name" value="RepABC_RepC"/>
    <property type="match status" value="1"/>
</dbReference>
<keyword evidence="1" id="KW-0175">Coiled coil</keyword>
<dbReference type="InterPro" id="IPR005090">
    <property type="entry name" value="RepC_N"/>
</dbReference>
<dbReference type="Proteomes" id="UP000704176">
    <property type="component" value="Unassembled WGS sequence"/>
</dbReference>
<protein>
    <recommendedName>
        <fullName evidence="7">Replication protein C</fullName>
    </recommendedName>
</protein>
<dbReference type="EMBL" id="JAIRBM010000023">
    <property type="protein sequence ID" value="MBZ6078833.1"/>
    <property type="molecule type" value="Genomic_DNA"/>
</dbReference>
<accession>A0ABS7VVD3</accession>
<dbReference type="RefSeq" id="WP_224315585.1">
    <property type="nucleotide sequence ID" value="NZ_JAIRBM010000023.1"/>
</dbReference>
<gene>
    <name evidence="5" type="ORF">K9B37_21470</name>
</gene>
<evidence type="ECO:0000259" key="4">
    <source>
        <dbReference type="Pfam" id="PF11800"/>
    </source>
</evidence>
<evidence type="ECO:0000313" key="6">
    <source>
        <dbReference type="Proteomes" id="UP000704176"/>
    </source>
</evidence>
<reference evidence="5 6" key="1">
    <citation type="submission" date="2021-09" db="EMBL/GenBank/DDBJ databases">
        <title>The complete genome sequence of a new microorganism.</title>
        <authorList>
            <person name="Zi Z."/>
        </authorList>
    </citation>
    <scope>NUCLEOTIDE SEQUENCE [LARGE SCALE GENOMIC DNA]</scope>
    <source>
        <strain evidence="5 6">WGZ8</strain>
    </source>
</reference>
<feature type="domain" description="Plasmid replication protein C C-terminal" evidence="4">
    <location>
        <begin position="308"/>
        <end position="409"/>
    </location>
</feature>
<dbReference type="InterPro" id="IPR021760">
    <property type="entry name" value="RepC_C"/>
</dbReference>
<feature type="domain" description="Plasmid replication protein C N-terminal" evidence="3">
    <location>
        <begin position="6"/>
        <end position="179"/>
    </location>
</feature>
<evidence type="ECO:0008006" key="7">
    <source>
        <dbReference type="Google" id="ProtNLM"/>
    </source>
</evidence>
<comment type="caution">
    <text evidence="5">The sequence shown here is derived from an EMBL/GenBank/DDBJ whole genome shotgun (WGS) entry which is preliminary data.</text>
</comment>
<feature type="compositionally biased region" description="Polar residues" evidence="2">
    <location>
        <begin position="240"/>
        <end position="264"/>
    </location>
</feature>
<feature type="region of interest" description="Disordered" evidence="2">
    <location>
        <begin position="415"/>
        <end position="439"/>
    </location>
</feature>
<name>A0ABS7VVD3_9HYPH</name>
<feature type="coiled-coil region" evidence="1">
    <location>
        <begin position="144"/>
        <end position="171"/>
    </location>
</feature>
<keyword evidence="6" id="KW-1185">Reference proteome</keyword>
<evidence type="ECO:0000256" key="2">
    <source>
        <dbReference type="SAM" id="MobiDB-lite"/>
    </source>
</evidence>
<evidence type="ECO:0000256" key="1">
    <source>
        <dbReference type="SAM" id="Coils"/>
    </source>
</evidence>
<proteinExistence type="predicted"/>
<feature type="compositionally biased region" description="Low complexity" evidence="2">
    <location>
        <begin position="421"/>
        <end position="439"/>
    </location>
</feature>
<dbReference type="InterPro" id="IPR047611">
    <property type="entry name" value="RepABC_RepC"/>
</dbReference>
<organism evidence="5 6">
    <name type="scientific">Microvirga puerhi</name>
    <dbReference type="NCBI Taxonomy" id="2876078"/>
    <lineage>
        <taxon>Bacteria</taxon>
        <taxon>Pseudomonadati</taxon>
        <taxon>Pseudomonadota</taxon>
        <taxon>Alphaproteobacteria</taxon>
        <taxon>Hyphomicrobiales</taxon>
        <taxon>Methylobacteriaceae</taxon>
        <taxon>Microvirga</taxon>
    </lineage>
</organism>
<sequence length="439" mass="47877">MMKGTRRFTNGLAHARELAEKFDPNSLTSRVRCLGALKRAAPAIGLSLRHVALVDMLFATSEDQDWQTPGVRPVVWPSNDWLCEQTGLSLTSLRRHIRALVDLGLIVPADSANGKRWGRRSDDGRLVAAYGFDLSPIAVRYMEFVELAADAQAQRAQRKALEREFTILRRTVAMIITAAEEQGFPGPWGAFARDLDRLIQRRSQGLREELINELLDLRIATEDAFNEASKSRNQEPKGATSGTHILTTTDRTSGNSRDQRSGASAPQVEVRAGSAGKGFPRKPVAKSRQVQQDSVPDRAGGSEIESIPLGLVNAACPEIGTYAERPPASWRDLFETAARVRAWLGISEHAWTEARDTLGDNLAAVAIAVILEKQRTGDVSKPGGYLRGMVGKALMGELHVARTLYGLTERAGRVHQDAHSGRASSSSRSAPRSLAAFTA</sequence>